<sequence length="122" mass="14342">MWLFWLFEALGFIAVLVLIFIYCRFRKQGFWSFVWQKLKWVSLAIVAVWLIIAILCWNHLYSATQCYFRGLSMKANTKYSIYLGECQIETPRGSFIPIDRTRSLPDGSKSGDEGSHDEYYGY</sequence>
<dbReference type="RefSeq" id="WP_345490343.1">
    <property type="nucleotide sequence ID" value="NZ_BAABHY010000001.1"/>
</dbReference>
<feature type="transmembrane region" description="Helical" evidence="2">
    <location>
        <begin position="37"/>
        <end position="60"/>
    </location>
</feature>
<dbReference type="Proteomes" id="UP001500171">
    <property type="component" value="Unassembled WGS sequence"/>
</dbReference>
<comment type="caution">
    <text evidence="3">The sequence shown here is derived from an EMBL/GenBank/DDBJ whole genome shotgun (WGS) entry which is preliminary data.</text>
</comment>
<organism evidence="3 4">
    <name type="scientific">Orbus sasakiae</name>
    <dbReference type="NCBI Taxonomy" id="1078475"/>
    <lineage>
        <taxon>Bacteria</taxon>
        <taxon>Pseudomonadati</taxon>
        <taxon>Pseudomonadota</taxon>
        <taxon>Gammaproteobacteria</taxon>
        <taxon>Orbales</taxon>
        <taxon>Orbaceae</taxon>
        <taxon>Orbus</taxon>
    </lineage>
</organism>
<evidence type="ECO:0000256" key="2">
    <source>
        <dbReference type="SAM" id="Phobius"/>
    </source>
</evidence>
<dbReference type="EMBL" id="BAABHY010000001">
    <property type="protein sequence ID" value="GAA5110127.1"/>
    <property type="molecule type" value="Genomic_DNA"/>
</dbReference>
<keyword evidence="2" id="KW-1133">Transmembrane helix</keyword>
<proteinExistence type="predicted"/>
<feature type="compositionally biased region" description="Basic and acidic residues" evidence="1">
    <location>
        <begin position="99"/>
        <end position="122"/>
    </location>
</feature>
<reference evidence="4" key="1">
    <citation type="journal article" date="2019" name="Int. J. Syst. Evol. Microbiol.">
        <title>The Global Catalogue of Microorganisms (GCM) 10K type strain sequencing project: providing services to taxonomists for standard genome sequencing and annotation.</title>
        <authorList>
            <consortium name="The Broad Institute Genomics Platform"/>
            <consortium name="The Broad Institute Genome Sequencing Center for Infectious Disease"/>
            <person name="Wu L."/>
            <person name="Ma J."/>
        </authorList>
    </citation>
    <scope>NUCLEOTIDE SEQUENCE [LARGE SCALE GENOMIC DNA]</scope>
    <source>
        <strain evidence="4">JCM 18050</strain>
    </source>
</reference>
<accession>A0ABP9N5H6</accession>
<keyword evidence="2" id="KW-0472">Membrane</keyword>
<feature type="transmembrane region" description="Helical" evidence="2">
    <location>
        <begin position="6"/>
        <end position="25"/>
    </location>
</feature>
<evidence type="ECO:0000313" key="3">
    <source>
        <dbReference type="EMBL" id="GAA5110127.1"/>
    </source>
</evidence>
<evidence type="ECO:0000313" key="4">
    <source>
        <dbReference type="Proteomes" id="UP001500171"/>
    </source>
</evidence>
<gene>
    <name evidence="3" type="ORF">GCM10023211_14210</name>
</gene>
<name>A0ABP9N5H6_9GAMM</name>
<keyword evidence="2" id="KW-0812">Transmembrane</keyword>
<evidence type="ECO:0000256" key="1">
    <source>
        <dbReference type="SAM" id="MobiDB-lite"/>
    </source>
</evidence>
<keyword evidence="4" id="KW-1185">Reference proteome</keyword>
<protein>
    <submittedName>
        <fullName evidence="3">Uncharacterized protein</fullName>
    </submittedName>
</protein>
<feature type="region of interest" description="Disordered" evidence="1">
    <location>
        <begin position="97"/>
        <end position="122"/>
    </location>
</feature>